<evidence type="ECO:0000256" key="4">
    <source>
        <dbReference type="ARBA" id="ARBA00022679"/>
    </source>
</evidence>
<evidence type="ECO:0000313" key="9">
    <source>
        <dbReference type="Proteomes" id="UP000631114"/>
    </source>
</evidence>
<reference evidence="8 9" key="1">
    <citation type="submission" date="2020-10" db="EMBL/GenBank/DDBJ databases">
        <title>The Coptis chinensis genome and diversification of protoberbering-type alkaloids.</title>
        <authorList>
            <person name="Wang B."/>
            <person name="Shu S."/>
            <person name="Song C."/>
            <person name="Liu Y."/>
        </authorList>
    </citation>
    <scope>NUCLEOTIDE SEQUENCE [LARGE SCALE GENOMIC DNA]</scope>
    <source>
        <strain evidence="8">HL-2020</strain>
        <tissue evidence="8">Leaf</tissue>
    </source>
</reference>
<dbReference type="PANTHER" id="PTHR44307:SF2">
    <property type="entry name" value="PHOSPHOETHANOLAMINE METHYLTRANSFERASE ISOFORM X1"/>
    <property type="match status" value="1"/>
</dbReference>
<dbReference type="InterPro" id="IPR029063">
    <property type="entry name" value="SAM-dependent_MTases_sf"/>
</dbReference>
<evidence type="ECO:0000313" key="8">
    <source>
        <dbReference type="EMBL" id="KAF9607169.1"/>
    </source>
</evidence>
<accession>A0A835HXV6</accession>
<keyword evidence="4" id="KW-0808">Transferase</keyword>
<keyword evidence="3" id="KW-0489">Methyltransferase</keyword>
<comment type="catalytic activity">
    <reaction evidence="6">
        <text>N,N-dimethylethanolamine phosphate + S-adenosyl-L-methionine = phosphocholine + S-adenosyl-L-homocysteine + H(+)</text>
        <dbReference type="Rhea" id="RHEA:25325"/>
        <dbReference type="ChEBI" id="CHEBI:15378"/>
        <dbReference type="ChEBI" id="CHEBI:57856"/>
        <dbReference type="ChEBI" id="CHEBI:58641"/>
        <dbReference type="ChEBI" id="CHEBI:59789"/>
        <dbReference type="ChEBI" id="CHEBI:295975"/>
        <dbReference type="EC" id="2.1.1.103"/>
    </reaction>
    <physiologicalReaction direction="left-to-right" evidence="6">
        <dbReference type="Rhea" id="RHEA:25326"/>
    </physiologicalReaction>
</comment>
<comment type="catalytic activity">
    <reaction evidence="7">
        <text>N-methylethanolamine phosphate + S-adenosyl-L-methionine = N,N-dimethylethanolamine phosphate + S-adenosyl-L-homocysteine + H(+)</text>
        <dbReference type="Rhea" id="RHEA:25321"/>
        <dbReference type="ChEBI" id="CHEBI:15378"/>
        <dbReference type="ChEBI" id="CHEBI:57781"/>
        <dbReference type="ChEBI" id="CHEBI:57856"/>
        <dbReference type="ChEBI" id="CHEBI:58641"/>
        <dbReference type="ChEBI" id="CHEBI:59789"/>
        <dbReference type="EC" id="2.1.1.103"/>
    </reaction>
    <physiologicalReaction direction="left-to-right" evidence="7">
        <dbReference type="Rhea" id="RHEA:25322"/>
    </physiologicalReaction>
</comment>
<dbReference type="OrthoDB" id="1672751at2759"/>
<keyword evidence="9" id="KW-1185">Reference proteome</keyword>
<protein>
    <recommendedName>
        <fullName evidence="5">phosphoethanolamine N-methyltransferase</fullName>
        <ecNumber evidence="5">2.1.1.103</ecNumber>
    </recommendedName>
</protein>
<evidence type="ECO:0000256" key="6">
    <source>
        <dbReference type="ARBA" id="ARBA00047619"/>
    </source>
</evidence>
<evidence type="ECO:0000256" key="5">
    <source>
        <dbReference type="ARBA" id="ARBA00035674"/>
    </source>
</evidence>
<dbReference type="GO" id="GO:0000234">
    <property type="term" value="F:phosphoethanolamine N-methyltransferase activity"/>
    <property type="evidence" value="ECO:0007669"/>
    <property type="project" value="UniProtKB-EC"/>
</dbReference>
<evidence type="ECO:0000256" key="2">
    <source>
        <dbReference type="ARBA" id="ARBA00005189"/>
    </source>
</evidence>
<dbReference type="AlphaFoldDB" id="A0A835HXV6"/>
<gene>
    <name evidence="8" type="ORF">IFM89_032391</name>
</gene>
<evidence type="ECO:0000256" key="7">
    <source>
        <dbReference type="ARBA" id="ARBA00047841"/>
    </source>
</evidence>
<evidence type="ECO:0000256" key="3">
    <source>
        <dbReference type="ARBA" id="ARBA00022603"/>
    </source>
</evidence>
<comment type="caution">
    <text evidence="8">The sequence shown here is derived from an EMBL/GenBank/DDBJ whole genome shotgun (WGS) entry which is preliminary data.</text>
</comment>
<organism evidence="8 9">
    <name type="scientific">Coptis chinensis</name>
    <dbReference type="NCBI Taxonomy" id="261450"/>
    <lineage>
        <taxon>Eukaryota</taxon>
        <taxon>Viridiplantae</taxon>
        <taxon>Streptophyta</taxon>
        <taxon>Embryophyta</taxon>
        <taxon>Tracheophyta</taxon>
        <taxon>Spermatophyta</taxon>
        <taxon>Magnoliopsida</taxon>
        <taxon>Ranunculales</taxon>
        <taxon>Ranunculaceae</taxon>
        <taxon>Coptidoideae</taxon>
        <taxon>Coptis</taxon>
    </lineage>
</organism>
<sequence>MVDAVLRKVGTDDDKGFQCYLANVQYKLKDSEKTIREGFVKIGGIETTKEFIAKLDLKTGQKVLGGGCGIGGGDFYMPDNFGVMACKVRLKEIGHKESDCQDGGIAYGC</sequence>
<dbReference type="Gene3D" id="3.40.50.150">
    <property type="entry name" value="Vaccinia Virus protein VP39"/>
    <property type="match status" value="1"/>
</dbReference>
<dbReference type="EMBL" id="JADFTS010000005">
    <property type="protein sequence ID" value="KAF9607169.1"/>
    <property type="molecule type" value="Genomic_DNA"/>
</dbReference>
<dbReference type="PANTHER" id="PTHR44307">
    <property type="entry name" value="PHOSPHOETHANOLAMINE METHYLTRANSFERASE"/>
    <property type="match status" value="1"/>
</dbReference>
<name>A0A835HXV6_9MAGN</name>
<evidence type="ECO:0000256" key="1">
    <source>
        <dbReference type="ARBA" id="ARBA00004969"/>
    </source>
</evidence>
<dbReference type="GO" id="GO:0032259">
    <property type="term" value="P:methylation"/>
    <property type="evidence" value="ECO:0007669"/>
    <property type="project" value="UniProtKB-KW"/>
</dbReference>
<dbReference type="EC" id="2.1.1.103" evidence="5"/>
<proteinExistence type="predicted"/>
<comment type="pathway">
    <text evidence="1">Phospholipid metabolism; phosphatidylcholine biosynthesis.</text>
</comment>
<dbReference type="Proteomes" id="UP000631114">
    <property type="component" value="Unassembled WGS sequence"/>
</dbReference>
<comment type="pathway">
    <text evidence="2">Lipid metabolism.</text>
</comment>